<dbReference type="AlphaFoldDB" id="A0AAW0GEU7"/>
<gene>
    <name evidence="2" type="ORF">QCA50_005428</name>
</gene>
<feature type="region of interest" description="Disordered" evidence="1">
    <location>
        <begin position="873"/>
        <end position="893"/>
    </location>
</feature>
<evidence type="ECO:0000313" key="3">
    <source>
        <dbReference type="Proteomes" id="UP001385951"/>
    </source>
</evidence>
<keyword evidence="3" id="KW-1185">Reference proteome</keyword>
<dbReference type="EMBL" id="JASBNA010000005">
    <property type="protein sequence ID" value="KAK7692023.1"/>
    <property type="molecule type" value="Genomic_DNA"/>
</dbReference>
<protein>
    <submittedName>
        <fullName evidence="2">Uncharacterized protein</fullName>
    </submittedName>
</protein>
<proteinExistence type="predicted"/>
<dbReference type="Proteomes" id="UP001385951">
    <property type="component" value="Unassembled WGS sequence"/>
</dbReference>
<dbReference type="InterPro" id="IPR041078">
    <property type="entry name" value="Plavaka"/>
</dbReference>
<feature type="compositionally biased region" description="Basic and acidic residues" evidence="1">
    <location>
        <begin position="771"/>
        <end position="789"/>
    </location>
</feature>
<organism evidence="2 3">
    <name type="scientific">Cerrena zonata</name>
    <dbReference type="NCBI Taxonomy" id="2478898"/>
    <lineage>
        <taxon>Eukaryota</taxon>
        <taxon>Fungi</taxon>
        <taxon>Dikarya</taxon>
        <taxon>Basidiomycota</taxon>
        <taxon>Agaricomycotina</taxon>
        <taxon>Agaricomycetes</taxon>
        <taxon>Polyporales</taxon>
        <taxon>Cerrenaceae</taxon>
        <taxon>Cerrena</taxon>
    </lineage>
</organism>
<feature type="region of interest" description="Disordered" evidence="1">
    <location>
        <begin position="771"/>
        <end position="803"/>
    </location>
</feature>
<feature type="region of interest" description="Disordered" evidence="1">
    <location>
        <begin position="1148"/>
        <end position="1240"/>
    </location>
</feature>
<comment type="caution">
    <text evidence="2">The sequence shown here is derived from an EMBL/GenBank/DDBJ whole genome shotgun (WGS) entry which is preliminary data.</text>
</comment>
<reference evidence="2 3" key="1">
    <citation type="submission" date="2022-09" db="EMBL/GenBank/DDBJ databases">
        <authorList>
            <person name="Palmer J.M."/>
        </authorList>
    </citation>
    <scope>NUCLEOTIDE SEQUENCE [LARGE SCALE GENOMIC DNA]</scope>
    <source>
        <strain evidence="2 3">DSM 7382</strain>
    </source>
</reference>
<feature type="compositionally biased region" description="Acidic residues" evidence="1">
    <location>
        <begin position="1153"/>
        <end position="1162"/>
    </location>
</feature>
<evidence type="ECO:0000313" key="2">
    <source>
        <dbReference type="EMBL" id="KAK7692023.1"/>
    </source>
</evidence>
<dbReference type="Pfam" id="PF18759">
    <property type="entry name" value="Plavaka"/>
    <property type="match status" value="1"/>
</dbReference>
<name>A0AAW0GEU7_9APHY</name>
<sequence>MLKRKTWKYPCVPTCKRGGSDTSKGLNVHQSKCSFSREYERVRAQELTRKQREARESEKRTILQARTRTRRLPPETTPTDTPIQVDPPYEIEPSDFLEEPEIPEPLVLGRGRRTKRATWKVLEQQLPKAHAILEPTQAPAPPEDPLPEFQERSTRVDRYGLYCKYLSAVPVASRTRFSPTPIQFVEPASRVPPCLRVENTTSIIPSPTHGVSNKSPEVLDQCSNASSQRIMEWHWANPTKSLEDTNKLVHTVIRHLDPNELVSFDAHFETKRIDKYIAHLRDGWQETPVELLIPNGISHSSSSESNDNSSAATFAVHGLVHRSITEIIKTVWSSPDSTDFQYVPFREYWNRGKSGTHEQVYGELYTSETFNEAYETLQRQPPEPDCTLERIVCGLMLYSDSTHLASFGSASLWPLYMYFGNQSKYVRVRPSSGSCHHVAYIPKLPDNFHDWYLALTGEGPSADLLTHCRRELMHGVLDIVLDDDFLMAYKHGIVLKMADGIIRRLYPRLFTYSADYPEKVLLATVRNLGKCPCVRCTVTKDQIKDIGTANDFARRKNLQRISDYAFQQRVRLARSMIYDKGKGIKSAVVEGLLSPLSYVPTTNTFSKRLGDFINIFTLFVVDLLHEIELGVWKALFIHLVRILVSLGGDGIQQFNERFRQVSTFGRSTIRAFHQNASGMKKLAARDFEDLLQCILPVIEGLLPDSVHNTAIQNLLFVLAEWHANAKLRVHTTSSVANLRELTRQFGIRIRHFTNHVCPAYDTRELPKEEAARLRRQAKQGENRSTKKPESATPTAPKTSKRFHLKTYKLHAMGDYVDQIIQFGTTDSYSTQPGELEHRSVKRYYRRTNKIDATRQIARIHRRERILQKALAQRRSERTKLKESNSQKSINDHHYISPSRNFPVRLIEFNHCDDLRFQDVHGKLLNHLVSRLRFPDSVDDGTVYTSHERAQVQIVSGRMFAHKTMQVNYTSYDMRRDYDIINPNKHADIMTVSLDFDPSTGTSDSGHAFRYARVLGIYHAEVVHVLPGQDPTLHTVQLLWVHWYQRDTSHKAGFHYRRLHRLEPMSIDDPSACGFVDPDDVIRGIHLIPAFAHGKQMYTDTQSAVSEGLPLWKYYYVNNFVDRDMYMRFKGGGIGHVVSVDVADPIPEGVDALDIGDDVDMDGDGLTGDGRDNGGREDDVEEDEEENEEDEEDDNEGDNADDEEGVGLDDEDNDLDGNGLEDDGDQHLTDMLNDTLGYDTL</sequence>
<feature type="compositionally biased region" description="Acidic residues" evidence="1">
    <location>
        <begin position="1177"/>
        <end position="1223"/>
    </location>
</feature>
<evidence type="ECO:0000256" key="1">
    <source>
        <dbReference type="SAM" id="MobiDB-lite"/>
    </source>
</evidence>
<accession>A0AAW0GEU7</accession>